<reference evidence="2" key="2">
    <citation type="submission" date="2022-01" db="EMBL/GenBank/DDBJ databases">
        <authorList>
            <person name="Yamashiro T."/>
            <person name="Shiraishi A."/>
            <person name="Satake H."/>
            <person name="Nakayama K."/>
        </authorList>
    </citation>
    <scope>NUCLEOTIDE SEQUENCE</scope>
</reference>
<dbReference type="Gene3D" id="3.30.420.10">
    <property type="entry name" value="Ribonuclease H-like superfamily/Ribonuclease H"/>
    <property type="match status" value="1"/>
</dbReference>
<dbReference type="EMBL" id="BQNB010011797">
    <property type="protein sequence ID" value="GJS95282.1"/>
    <property type="molecule type" value="Genomic_DNA"/>
</dbReference>
<keyword evidence="2" id="KW-0808">Transferase</keyword>
<reference evidence="2" key="1">
    <citation type="journal article" date="2022" name="Int. J. Mol. Sci.">
        <title>Draft Genome of Tanacetum Coccineum: Genomic Comparison of Closely Related Tanacetum-Family Plants.</title>
        <authorList>
            <person name="Yamashiro T."/>
            <person name="Shiraishi A."/>
            <person name="Nakayama K."/>
            <person name="Satake H."/>
        </authorList>
    </citation>
    <scope>NUCLEOTIDE SEQUENCE</scope>
</reference>
<dbReference type="Pfam" id="PF24626">
    <property type="entry name" value="SH3_Tf2-1"/>
    <property type="match status" value="1"/>
</dbReference>
<comment type="caution">
    <text evidence="2">The sequence shown here is derived from an EMBL/GenBank/DDBJ whole genome shotgun (WGS) entry which is preliminary data.</text>
</comment>
<keyword evidence="3" id="KW-1185">Reference proteome</keyword>
<evidence type="ECO:0000313" key="2">
    <source>
        <dbReference type="EMBL" id="GJS95282.1"/>
    </source>
</evidence>
<keyword evidence="2" id="KW-0695">RNA-directed DNA polymerase</keyword>
<gene>
    <name evidence="2" type="ORF">Tco_0802250</name>
</gene>
<proteinExistence type="predicted"/>
<feature type="domain" description="Tf2-1-like SH3-like" evidence="1">
    <location>
        <begin position="52"/>
        <end position="100"/>
    </location>
</feature>
<evidence type="ECO:0000259" key="1">
    <source>
        <dbReference type="Pfam" id="PF24626"/>
    </source>
</evidence>
<name>A0ABQ4ZZ57_9ASTR</name>
<sequence>MIRACVMDFEGIWDVHLPLVEFSYNNNYHSSVRCVPFEALYRRKCRSPNYGQKKKGKLAPRFVGPFEITERIGPVAYRLRLPKELNGVHDTFHVSNLKKCLADQSLHVPLGKIQIYAKLNFVEDPVEIIEREFKKLKQSRSSRFDEIQNEGLNLLWNVRIK</sequence>
<dbReference type="InterPro" id="IPR036397">
    <property type="entry name" value="RNaseH_sf"/>
</dbReference>
<keyword evidence="2" id="KW-0548">Nucleotidyltransferase</keyword>
<accession>A0ABQ4ZZ57</accession>
<protein>
    <submittedName>
        <fullName evidence="2">Reverse transcriptase domain-containing protein</fullName>
    </submittedName>
</protein>
<dbReference type="InterPro" id="IPR056924">
    <property type="entry name" value="SH3_Tf2-1"/>
</dbReference>
<dbReference type="Proteomes" id="UP001151760">
    <property type="component" value="Unassembled WGS sequence"/>
</dbReference>
<organism evidence="2 3">
    <name type="scientific">Tanacetum coccineum</name>
    <dbReference type="NCBI Taxonomy" id="301880"/>
    <lineage>
        <taxon>Eukaryota</taxon>
        <taxon>Viridiplantae</taxon>
        <taxon>Streptophyta</taxon>
        <taxon>Embryophyta</taxon>
        <taxon>Tracheophyta</taxon>
        <taxon>Spermatophyta</taxon>
        <taxon>Magnoliopsida</taxon>
        <taxon>eudicotyledons</taxon>
        <taxon>Gunneridae</taxon>
        <taxon>Pentapetalae</taxon>
        <taxon>asterids</taxon>
        <taxon>campanulids</taxon>
        <taxon>Asterales</taxon>
        <taxon>Asteraceae</taxon>
        <taxon>Asteroideae</taxon>
        <taxon>Anthemideae</taxon>
        <taxon>Anthemidinae</taxon>
        <taxon>Tanacetum</taxon>
    </lineage>
</organism>
<dbReference type="PANTHER" id="PTHR46148">
    <property type="entry name" value="CHROMO DOMAIN-CONTAINING PROTEIN"/>
    <property type="match status" value="1"/>
</dbReference>
<dbReference type="GO" id="GO:0003964">
    <property type="term" value="F:RNA-directed DNA polymerase activity"/>
    <property type="evidence" value="ECO:0007669"/>
    <property type="project" value="UniProtKB-KW"/>
</dbReference>
<evidence type="ECO:0000313" key="3">
    <source>
        <dbReference type="Proteomes" id="UP001151760"/>
    </source>
</evidence>
<dbReference type="PANTHER" id="PTHR46148:SF59">
    <property type="entry name" value="NUCLEOTIDYLTRANSFERASE, RIBONUCLEASE H"/>
    <property type="match status" value="1"/>
</dbReference>